<evidence type="ECO:0000256" key="1">
    <source>
        <dbReference type="SAM" id="Phobius"/>
    </source>
</evidence>
<dbReference type="SUPFAM" id="SSF53474">
    <property type="entry name" value="alpha/beta-Hydrolases"/>
    <property type="match status" value="1"/>
</dbReference>
<dbReference type="PATRIC" id="fig|45070.6.peg.1856"/>
<accession>A0A0W0WWS9</accession>
<evidence type="ECO:0000313" key="3">
    <source>
        <dbReference type="Proteomes" id="UP000054725"/>
    </source>
</evidence>
<keyword evidence="1" id="KW-0812">Transmembrane</keyword>
<dbReference type="InterPro" id="IPR029058">
    <property type="entry name" value="AB_hydrolase_fold"/>
</dbReference>
<protein>
    <submittedName>
        <fullName evidence="2">Uncharacterized protein</fullName>
    </submittedName>
</protein>
<gene>
    <name evidence="2" type="ORF">Lnau_1771</name>
</gene>
<feature type="transmembrane region" description="Helical" evidence="1">
    <location>
        <begin position="361"/>
        <end position="383"/>
    </location>
</feature>
<proteinExistence type="predicted"/>
<dbReference type="RefSeq" id="WP_058504748.1">
    <property type="nucleotide sequence ID" value="NZ_CAAAIF010000006.1"/>
</dbReference>
<sequence length="582" mass="66720">MKKGDIFATGLNLNFFDSPEFEQTLGNYEEDSVIIARNALRILMMGWHENWKDLASKRILKAIFVKRDHDLTRGMRLAFQQGFDSIFEQLKDSELNEQQLNQAQLFISNCLSLLPFSDPNPYESFMIPQLIDGQWRKVEYKVTPIELTPTKGFSKLFIDEYDRVFAYGLTPLIDNEAEPHLIFMGTTYPAGQGFSAQVDTDLEPGTPGNFLYQHGRKKIITWITQQYQQGKKTHVCGTSLGGSLSLFLGTELGSMLSRVDAVNSPGEYEPWFYNFPYDHWEQFVEEGVAPPTYVQNNSDDPVSKHGKWKKNWHILLVNPPASKKGPNLLTEHALMYTGFAETQVVVGDAEEDNEERRSRDFWSYTLLRGLSYYLGYLPYRVFILPAIRFVLNNKWATALTVLFVLASIFVLPMLSTAVAAVMFTAALIPLTIFYALKVYDAVKIVVGWNDVTTPACHSPNLPRNEEMDLYANQVTTSFTYKEIREYYKAKRCTLKGKEFLPEDNRKNHEKREMLSYSADESHDKEQREVRASKAKIFSMKQTIQIMGRFGLHAPTTVLKTALQEEYNAYKLGKPEKSRLSMV</sequence>
<keyword evidence="3" id="KW-1185">Reference proteome</keyword>
<dbReference type="Proteomes" id="UP000054725">
    <property type="component" value="Unassembled WGS sequence"/>
</dbReference>
<dbReference type="AlphaFoldDB" id="A0A0W0WWS9"/>
<keyword evidence="1" id="KW-0472">Membrane</keyword>
<name>A0A0W0WWS9_9GAMM</name>
<feature type="transmembrane region" description="Helical" evidence="1">
    <location>
        <begin position="395"/>
        <end position="411"/>
    </location>
</feature>
<reference evidence="2 3" key="1">
    <citation type="submission" date="2015-11" db="EMBL/GenBank/DDBJ databases">
        <title>Genomic analysis of 38 Legionella species identifies large and diverse effector repertoires.</title>
        <authorList>
            <person name="Burstein D."/>
            <person name="Amaro F."/>
            <person name="Zusman T."/>
            <person name="Lifshitz Z."/>
            <person name="Cohen O."/>
            <person name="Gilbert J.A."/>
            <person name="Pupko T."/>
            <person name="Shuman H.A."/>
            <person name="Segal G."/>
        </authorList>
    </citation>
    <scope>NUCLEOTIDE SEQUENCE [LARGE SCALE GENOMIC DNA]</scope>
    <source>
        <strain evidence="2 3">ATCC 49506</strain>
    </source>
</reference>
<keyword evidence="1" id="KW-1133">Transmembrane helix</keyword>
<evidence type="ECO:0000313" key="2">
    <source>
        <dbReference type="EMBL" id="KTD36787.1"/>
    </source>
</evidence>
<dbReference type="EMBL" id="LNYO01000013">
    <property type="protein sequence ID" value="KTD36787.1"/>
    <property type="molecule type" value="Genomic_DNA"/>
</dbReference>
<comment type="caution">
    <text evidence="2">The sequence shown here is derived from an EMBL/GenBank/DDBJ whole genome shotgun (WGS) entry which is preliminary data.</text>
</comment>
<dbReference type="STRING" id="45070.Lnau_1771"/>
<organism evidence="2 3">
    <name type="scientific">Legionella nautarum</name>
    <dbReference type="NCBI Taxonomy" id="45070"/>
    <lineage>
        <taxon>Bacteria</taxon>
        <taxon>Pseudomonadati</taxon>
        <taxon>Pseudomonadota</taxon>
        <taxon>Gammaproteobacteria</taxon>
        <taxon>Legionellales</taxon>
        <taxon>Legionellaceae</taxon>
        <taxon>Legionella</taxon>
    </lineage>
</organism>
<dbReference type="OrthoDB" id="5645591at2"/>